<evidence type="ECO:0000313" key="2">
    <source>
        <dbReference type="EMBL" id="KZS88007.1"/>
    </source>
</evidence>
<dbReference type="AlphaFoldDB" id="A0A164NSY4"/>
<evidence type="ECO:0000313" key="3">
    <source>
        <dbReference type="Proteomes" id="UP000076722"/>
    </source>
</evidence>
<feature type="non-terminal residue" evidence="2">
    <location>
        <position position="85"/>
    </location>
</feature>
<dbReference type="Proteomes" id="UP000076722">
    <property type="component" value="Unassembled WGS sequence"/>
</dbReference>
<keyword evidence="3" id="KW-1185">Reference proteome</keyword>
<proteinExistence type="predicted"/>
<dbReference type="STRING" id="1314777.A0A164NSY4"/>
<dbReference type="OrthoDB" id="2965483at2759"/>
<feature type="non-terminal residue" evidence="2">
    <location>
        <position position="1"/>
    </location>
</feature>
<accession>A0A164NSY4</accession>
<reference evidence="2 3" key="1">
    <citation type="journal article" date="2016" name="Mol. Biol. Evol.">
        <title>Comparative Genomics of Early-Diverging Mushroom-Forming Fungi Provides Insights into the Origins of Lignocellulose Decay Capabilities.</title>
        <authorList>
            <person name="Nagy L.G."/>
            <person name="Riley R."/>
            <person name="Tritt A."/>
            <person name="Adam C."/>
            <person name="Daum C."/>
            <person name="Floudas D."/>
            <person name="Sun H."/>
            <person name="Yadav J.S."/>
            <person name="Pangilinan J."/>
            <person name="Larsson K.H."/>
            <person name="Matsuura K."/>
            <person name="Barry K."/>
            <person name="Labutti K."/>
            <person name="Kuo R."/>
            <person name="Ohm R.A."/>
            <person name="Bhattacharya S.S."/>
            <person name="Shirouzu T."/>
            <person name="Yoshinaga Y."/>
            <person name="Martin F.M."/>
            <person name="Grigoriev I.V."/>
            <person name="Hibbett D.S."/>
        </authorList>
    </citation>
    <scope>NUCLEOTIDE SEQUENCE [LARGE SCALE GENOMIC DNA]</scope>
    <source>
        <strain evidence="2 3">HHB9708</strain>
    </source>
</reference>
<sequence>RPRTLLDLANDARKEVNWDPTLKITYWIKQADEFRRQATAHQRAGNVERAFVEFAKSTTILEKIKGHREYLNAVDEDQRRNLNAV</sequence>
<gene>
    <name evidence="2" type="ORF">SISNIDRAFT_400476</name>
</gene>
<dbReference type="SUPFAM" id="SSF140856">
    <property type="entry name" value="USP8 N-terminal domain-like"/>
    <property type="match status" value="1"/>
</dbReference>
<dbReference type="Pfam" id="PF08969">
    <property type="entry name" value="USP8_dimer"/>
    <property type="match status" value="1"/>
</dbReference>
<name>A0A164NSY4_9AGAM</name>
<evidence type="ECO:0000259" key="1">
    <source>
        <dbReference type="Pfam" id="PF08969"/>
    </source>
</evidence>
<protein>
    <recommendedName>
        <fullName evidence="1">USP8 dimerisation domain-containing protein</fullName>
    </recommendedName>
</protein>
<dbReference type="EMBL" id="KV419441">
    <property type="protein sequence ID" value="KZS88007.1"/>
    <property type="molecule type" value="Genomic_DNA"/>
</dbReference>
<dbReference type="InterPro" id="IPR015063">
    <property type="entry name" value="USP8_dimer"/>
</dbReference>
<dbReference type="Gene3D" id="1.20.58.80">
    <property type="entry name" value="Phosphotransferase system, lactose/cellobiose-type IIA subunit"/>
    <property type="match status" value="1"/>
</dbReference>
<organism evidence="2 3">
    <name type="scientific">Sistotremastrum niveocremeum HHB9708</name>
    <dbReference type="NCBI Taxonomy" id="1314777"/>
    <lineage>
        <taxon>Eukaryota</taxon>
        <taxon>Fungi</taxon>
        <taxon>Dikarya</taxon>
        <taxon>Basidiomycota</taxon>
        <taxon>Agaricomycotina</taxon>
        <taxon>Agaricomycetes</taxon>
        <taxon>Sistotremastrales</taxon>
        <taxon>Sistotremastraceae</taxon>
        <taxon>Sertulicium</taxon>
        <taxon>Sertulicium niveocremeum</taxon>
    </lineage>
</organism>
<feature type="domain" description="USP8 dimerisation" evidence="1">
    <location>
        <begin position="7"/>
        <end position="77"/>
    </location>
</feature>